<feature type="binding site" evidence="8">
    <location>
        <position position="66"/>
    </location>
    <ligand>
        <name>Zn(2+)</name>
        <dbReference type="ChEBI" id="CHEBI:29105"/>
        <label>2</label>
        <note>catalytic</note>
    </ligand>
</feature>
<dbReference type="Proteomes" id="UP001300692">
    <property type="component" value="Unassembled WGS sequence"/>
</dbReference>
<keyword evidence="6 8" id="KW-0378">Hydrolase</keyword>
<evidence type="ECO:0000313" key="9">
    <source>
        <dbReference type="EMBL" id="MCV9388912.1"/>
    </source>
</evidence>
<reference evidence="9 10" key="1">
    <citation type="submission" date="2022-10" db="EMBL/GenBank/DDBJ databases">
        <title>Comparative genomics and taxonomic characterization of three novel marine species of genus Reichenbachiella exhibiting antioxidant and polysaccharide degradation activities.</title>
        <authorList>
            <person name="Muhammad N."/>
            <person name="Lee Y.-J."/>
            <person name="Ko J."/>
            <person name="Kim S.-G."/>
        </authorList>
    </citation>
    <scope>NUCLEOTIDE SEQUENCE [LARGE SCALE GENOMIC DNA]</scope>
    <source>
        <strain evidence="9 10">ABR2-5</strain>
    </source>
</reference>
<feature type="binding site" evidence="8">
    <location>
        <position position="62"/>
    </location>
    <ligand>
        <name>Zn(2+)</name>
        <dbReference type="ChEBI" id="CHEBI:29105"/>
        <label>1</label>
        <note>catalytic</note>
    </ligand>
</feature>
<dbReference type="CDD" id="cd07717">
    <property type="entry name" value="RNaseZ_ZiPD-like_MBL-fold"/>
    <property type="match status" value="1"/>
</dbReference>
<comment type="caution">
    <text evidence="9">The sequence shown here is derived from an EMBL/GenBank/DDBJ whole genome shotgun (WGS) entry which is preliminary data.</text>
</comment>
<dbReference type="HAMAP" id="MF_01818">
    <property type="entry name" value="RNase_Z_BN"/>
    <property type="match status" value="1"/>
</dbReference>
<evidence type="ECO:0000256" key="6">
    <source>
        <dbReference type="ARBA" id="ARBA00022801"/>
    </source>
</evidence>
<keyword evidence="10" id="KW-1185">Reference proteome</keyword>
<keyword evidence="4 8" id="KW-0479">Metal-binding</keyword>
<evidence type="ECO:0000256" key="3">
    <source>
        <dbReference type="ARBA" id="ARBA00022722"/>
    </source>
</evidence>
<feature type="binding site" evidence="8">
    <location>
        <position position="64"/>
    </location>
    <ligand>
        <name>Zn(2+)</name>
        <dbReference type="ChEBI" id="CHEBI:29105"/>
        <label>1</label>
        <note>catalytic</note>
    </ligand>
</feature>
<keyword evidence="3 8" id="KW-0540">Nuclease</keyword>
<dbReference type="NCBIfam" id="TIGR02651">
    <property type="entry name" value="RNase_Z"/>
    <property type="match status" value="1"/>
</dbReference>
<dbReference type="PANTHER" id="PTHR46018">
    <property type="entry name" value="ZINC PHOSPHODIESTERASE ELAC PROTEIN 1"/>
    <property type="match status" value="1"/>
</dbReference>
<keyword evidence="7 8" id="KW-0862">Zinc</keyword>
<dbReference type="EC" id="3.1.26.11" evidence="8"/>
<dbReference type="Gene3D" id="3.60.15.10">
    <property type="entry name" value="Ribonuclease Z/Hydroxyacylglutathione hydrolase-like"/>
    <property type="match status" value="1"/>
</dbReference>
<feature type="binding site" evidence="8">
    <location>
        <position position="212"/>
    </location>
    <ligand>
        <name>Zn(2+)</name>
        <dbReference type="ChEBI" id="CHEBI:29105"/>
        <label>1</label>
        <note>catalytic</note>
    </ligand>
</feature>
<comment type="cofactor">
    <cofactor evidence="8">
        <name>Zn(2+)</name>
        <dbReference type="ChEBI" id="CHEBI:29105"/>
    </cofactor>
    <text evidence="8">Binds 2 Zn(2+) ions.</text>
</comment>
<gene>
    <name evidence="8" type="primary">rnz</name>
    <name evidence="9" type="ORF">N7U62_19700</name>
</gene>
<dbReference type="GO" id="GO:0042781">
    <property type="term" value="F:3'-tRNA processing endoribonuclease activity"/>
    <property type="evidence" value="ECO:0007669"/>
    <property type="project" value="UniProtKB-EC"/>
</dbReference>
<evidence type="ECO:0000256" key="1">
    <source>
        <dbReference type="ARBA" id="ARBA00011738"/>
    </source>
</evidence>
<dbReference type="EMBL" id="JAOYOD010000001">
    <property type="protein sequence ID" value="MCV9388912.1"/>
    <property type="molecule type" value="Genomic_DNA"/>
</dbReference>
<evidence type="ECO:0000256" key="8">
    <source>
        <dbReference type="HAMAP-Rule" id="MF_01818"/>
    </source>
</evidence>
<comment type="function">
    <text evidence="8">Zinc phosphodiesterase, which displays some tRNA 3'-processing endonuclease activity. Probably involved in tRNA maturation, by removing a 3'-trailer from precursor tRNA.</text>
</comment>
<accession>A0ABT3CZ56</accession>
<dbReference type="Pfam" id="PF23023">
    <property type="entry name" value="Anti-Pycsar_Apyc1"/>
    <property type="match status" value="1"/>
</dbReference>
<comment type="similarity">
    <text evidence="8">Belongs to the RNase Z family.</text>
</comment>
<dbReference type="PANTHER" id="PTHR46018:SF2">
    <property type="entry name" value="ZINC PHOSPHODIESTERASE ELAC PROTEIN 1"/>
    <property type="match status" value="1"/>
</dbReference>
<evidence type="ECO:0000256" key="2">
    <source>
        <dbReference type="ARBA" id="ARBA00022694"/>
    </source>
</evidence>
<evidence type="ECO:0000313" key="10">
    <source>
        <dbReference type="Proteomes" id="UP001300692"/>
    </source>
</evidence>
<feature type="binding site" evidence="8">
    <location>
        <position position="67"/>
    </location>
    <ligand>
        <name>Zn(2+)</name>
        <dbReference type="ChEBI" id="CHEBI:29105"/>
        <label>2</label>
        <note>catalytic</note>
    </ligand>
</feature>
<comment type="catalytic activity">
    <reaction evidence="8">
        <text>Endonucleolytic cleavage of RNA, removing extra 3' nucleotides from tRNA precursor, generating 3' termini of tRNAs. A 3'-hydroxy group is left at the tRNA terminus and a 5'-phosphoryl group is left at the trailer molecule.</text>
        <dbReference type="EC" id="3.1.26.11"/>
    </reaction>
</comment>
<feature type="active site" description="Proton acceptor" evidence="8">
    <location>
        <position position="66"/>
    </location>
</feature>
<evidence type="ECO:0000256" key="4">
    <source>
        <dbReference type="ARBA" id="ARBA00022723"/>
    </source>
</evidence>
<dbReference type="RefSeq" id="WP_264139805.1">
    <property type="nucleotide sequence ID" value="NZ_JAOYOD010000001.1"/>
</dbReference>
<organism evidence="9 10">
    <name type="scientific">Reichenbachiella ulvae</name>
    <dbReference type="NCBI Taxonomy" id="2980104"/>
    <lineage>
        <taxon>Bacteria</taxon>
        <taxon>Pseudomonadati</taxon>
        <taxon>Bacteroidota</taxon>
        <taxon>Cytophagia</taxon>
        <taxon>Cytophagales</taxon>
        <taxon>Reichenbachiellaceae</taxon>
        <taxon>Reichenbachiella</taxon>
    </lineage>
</organism>
<proteinExistence type="inferred from homology"/>
<evidence type="ECO:0000256" key="5">
    <source>
        <dbReference type="ARBA" id="ARBA00022759"/>
    </source>
</evidence>
<dbReference type="SUPFAM" id="SSF56281">
    <property type="entry name" value="Metallo-hydrolase/oxidoreductase"/>
    <property type="match status" value="1"/>
</dbReference>
<comment type="subunit">
    <text evidence="1 8">Homodimer.</text>
</comment>
<keyword evidence="2 8" id="KW-0819">tRNA processing</keyword>
<name>A0ABT3CZ56_9BACT</name>
<feature type="binding site" evidence="8">
    <location>
        <position position="142"/>
    </location>
    <ligand>
        <name>Zn(2+)</name>
        <dbReference type="ChEBI" id="CHEBI:29105"/>
        <label>1</label>
        <note>catalytic</note>
    </ligand>
</feature>
<evidence type="ECO:0000256" key="7">
    <source>
        <dbReference type="ARBA" id="ARBA00022833"/>
    </source>
</evidence>
<feature type="binding site" evidence="8">
    <location>
        <position position="270"/>
    </location>
    <ligand>
        <name>Zn(2+)</name>
        <dbReference type="ChEBI" id="CHEBI:29105"/>
        <label>2</label>
        <note>catalytic</note>
    </ligand>
</feature>
<dbReference type="InterPro" id="IPR013471">
    <property type="entry name" value="RNase_Z/BN"/>
</dbReference>
<protein>
    <recommendedName>
        <fullName evidence="8">Ribonuclease Z</fullName>
        <shortName evidence="8">RNase Z</shortName>
        <ecNumber evidence="8">3.1.26.11</ecNumber>
    </recommendedName>
    <alternativeName>
        <fullName evidence="8">tRNA 3 endonuclease</fullName>
    </alternativeName>
    <alternativeName>
        <fullName evidence="8">tRNase Z</fullName>
    </alternativeName>
</protein>
<dbReference type="InterPro" id="IPR036866">
    <property type="entry name" value="RibonucZ/Hydroxyglut_hydro"/>
</dbReference>
<sequence>MPFSVKILGSNASVPAHNRNQTSQLLTMMQVPFLIDCGEGTQLQLKKNKIKAQKIDHIFISHLHGDHYYGLIGLISSLHLYGRQKDLNIYGPPGLKDIIAINLKYSQTNLNYKINLTEWEYGDKQLLFENQNIQIYSFPLNHRIPCSGFLFEEKPKKRRINRKLLPIDLPPSRIIQLKNGEDILDEEGKVKYANKEYTLPPAPSRTYAFCSDTKYDEAIIPYIQGVDMLYHEATFMEDMKERAAQTHHTTTTEAALIAQKANVGRLLIGHFSTRYKDLQPMLDEAKSVFEKTELALEGHEFSED</sequence>
<feature type="binding site" evidence="8">
    <location>
        <position position="212"/>
    </location>
    <ligand>
        <name>Zn(2+)</name>
        <dbReference type="ChEBI" id="CHEBI:29105"/>
        <label>2</label>
        <note>catalytic</note>
    </ligand>
</feature>
<dbReference type="NCBIfam" id="NF000801">
    <property type="entry name" value="PRK00055.1-3"/>
    <property type="match status" value="1"/>
</dbReference>
<keyword evidence="5 8" id="KW-0255">Endonuclease</keyword>